<dbReference type="RefSeq" id="WP_011937935.1">
    <property type="nucleotide sequence ID" value="NC_009483.1"/>
</dbReference>
<feature type="domain" description="XdhC- CoxI" evidence="1">
    <location>
        <begin position="14"/>
        <end position="80"/>
    </location>
</feature>
<protein>
    <recommendedName>
        <fullName evidence="5">Xanthine dehydrogenase</fullName>
    </recommendedName>
</protein>
<dbReference type="KEGG" id="gur:Gura_1005"/>
<dbReference type="Gene3D" id="3.40.50.720">
    <property type="entry name" value="NAD(P)-binding Rossmann-like Domain"/>
    <property type="match status" value="1"/>
</dbReference>
<evidence type="ECO:0000259" key="1">
    <source>
        <dbReference type="Pfam" id="PF02625"/>
    </source>
</evidence>
<evidence type="ECO:0000313" key="4">
    <source>
        <dbReference type="Proteomes" id="UP000006695"/>
    </source>
</evidence>
<feature type="domain" description="XdhC Rossmann" evidence="2">
    <location>
        <begin position="199"/>
        <end position="342"/>
    </location>
</feature>
<dbReference type="Proteomes" id="UP000006695">
    <property type="component" value="Chromosome"/>
</dbReference>
<name>A5GB39_GEOUR</name>
<dbReference type="Pfam" id="PF02625">
    <property type="entry name" value="XdhC_CoxI"/>
    <property type="match status" value="1"/>
</dbReference>
<dbReference type="InterPro" id="IPR027051">
    <property type="entry name" value="XdhC_Rossmann_dom"/>
</dbReference>
<dbReference type="HOGENOM" id="CLU_041115_1_1_7"/>
<dbReference type="Pfam" id="PF13478">
    <property type="entry name" value="XdhC_C"/>
    <property type="match status" value="1"/>
</dbReference>
<dbReference type="STRING" id="351605.Gura_1005"/>
<reference evidence="3 4" key="1">
    <citation type="submission" date="2007-05" db="EMBL/GenBank/DDBJ databases">
        <title>Complete sequence of Geobacter uraniireducens Rf4.</title>
        <authorList>
            <consortium name="US DOE Joint Genome Institute"/>
            <person name="Copeland A."/>
            <person name="Lucas S."/>
            <person name="Lapidus A."/>
            <person name="Barry K."/>
            <person name="Detter J.C."/>
            <person name="Glavina del Rio T."/>
            <person name="Hammon N."/>
            <person name="Israni S."/>
            <person name="Dalin E."/>
            <person name="Tice H."/>
            <person name="Pitluck S."/>
            <person name="Chertkov O."/>
            <person name="Brettin T."/>
            <person name="Bruce D."/>
            <person name="Han C."/>
            <person name="Schmutz J."/>
            <person name="Larimer F."/>
            <person name="Land M."/>
            <person name="Hauser L."/>
            <person name="Kyrpides N."/>
            <person name="Mikhailova N."/>
            <person name="Shelobolina E."/>
            <person name="Aklujkar M."/>
            <person name="Lovley D."/>
            <person name="Richardson P."/>
        </authorList>
    </citation>
    <scope>NUCLEOTIDE SEQUENCE [LARGE SCALE GENOMIC DNA]</scope>
    <source>
        <strain evidence="3 4">Rf4</strain>
    </source>
</reference>
<organism evidence="3 4">
    <name type="scientific">Geotalea uraniireducens (strain Rf4)</name>
    <name type="common">Geobacter uraniireducens</name>
    <dbReference type="NCBI Taxonomy" id="351605"/>
    <lineage>
        <taxon>Bacteria</taxon>
        <taxon>Pseudomonadati</taxon>
        <taxon>Thermodesulfobacteriota</taxon>
        <taxon>Desulfuromonadia</taxon>
        <taxon>Geobacterales</taxon>
        <taxon>Geobacteraceae</taxon>
        <taxon>Geotalea</taxon>
    </lineage>
</organism>
<evidence type="ECO:0000313" key="3">
    <source>
        <dbReference type="EMBL" id="ABQ25211.1"/>
    </source>
</evidence>
<dbReference type="NCBIfam" id="NF045664">
    <property type="entry name" value="XdhC_rel_AOR"/>
    <property type="match status" value="1"/>
</dbReference>
<evidence type="ECO:0000259" key="2">
    <source>
        <dbReference type="Pfam" id="PF13478"/>
    </source>
</evidence>
<gene>
    <name evidence="3" type="ordered locus">Gura_1005</name>
</gene>
<sequence length="351" mass="37887">MLISWAADTICPVLERGEELVLATVISKSGSAPCLAGSKMIVHGDETSVGTIGGGALEAEGQKRAGDVFRSGVSQIFTFDLSGRDAASMSMICGGRVEIFLELIDADPANLQVFRGLRDALQTGEKCFIVTDLGEVGADIRRINRCLVRQDGTVTGVFNHPEPWLATLAEQAHRSTYPVLTTLERRRFLVERCYTPSTVYIFGAGHVSQHVAELAGKIAFQTFVLDDREEFANRERFATASEVRVIDSFADCFSGLEVGGDSYVVIVTRGHAHDKVVLEQALQTGAGYIGMLGSRKKSAEIRKALLAEGFGEEEVGRFRCPIGLDIGAETTAEIAVSIVAELIQARAERGE</sequence>
<evidence type="ECO:0008006" key="5">
    <source>
        <dbReference type="Google" id="ProtNLM"/>
    </source>
</evidence>
<dbReference type="InterPro" id="IPR003777">
    <property type="entry name" value="XdhC_CoxI"/>
</dbReference>
<dbReference type="AlphaFoldDB" id="A5GB39"/>
<dbReference type="OrthoDB" id="9815497at2"/>
<dbReference type="PANTHER" id="PTHR30388:SF6">
    <property type="entry name" value="XANTHINE DEHYDROGENASE SUBUNIT A-RELATED"/>
    <property type="match status" value="1"/>
</dbReference>
<keyword evidence="4" id="KW-1185">Reference proteome</keyword>
<dbReference type="PANTHER" id="PTHR30388">
    <property type="entry name" value="ALDEHYDE OXIDOREDUCTASE MOLYBDENUM COFACTOR ASSEMBLY PROTEIN"/>
    <property type="match status" value="1"/>
</dbReference>
<dbReference type="EMBL" id="CP000698">
    <property type="protein sequence ID" value="ABQ25211.1"/>
    <property type="molecule type" value="Genomic_DNA"/>
</dbReference>
<dbReference type="InterPro" id="IPR052698">
    <property type="entry name" value="MoCofactor_Util/Proc"/>
</dbReference>
<accession>A5GB39</accession>
<proteinExistence type="predicted"/>